<sequence>MKFASTIAAVLLTIPFMTGAAACSPACCDIIVNSVEPAGTSGISCTPGGIDCGFVGQITACCQSVNPLTRIGIKCTAV</sequence>
<dbReference type="HOGENOM" id="CLU_2704981_0_0_1"/>
<organism evidence="3">
    <name type="scientific">Laccaria bicolor (strain S238N-H82 / ATCC MYA-4686)</name>
    <name type="common">Bicoloured deceiver</name>
    <name type="synonym">Laccaria laccata var. bicolor</name>
    <dbReference type="NCBI Taxonomy" id="486041"/>
    <lineage>
        <taxon>Eukaryota</taxon>
        <taxon>Fungi</taxon>
        <taxon>Dikarya</taxon>
        <taxon>Basidiomycota</taxon>
        <taxon>Agaricomycotina</taxon>
        <taxon>Agaricomycetes</taxon>
        <taxon>Agaricomycetidae</taxon>
        <taxon>Agaricales</taxon>
        <taxon>Agaricineae</taxon>
        <taxon>Hydnangiaceae</taxon>
        <taxon>Laccaria</taxon>
    </lineage>
</organism>
<gene>
    <name evidence="2" type="ORF">LACBIDRAFT_316802</name>
</gene>
<accession>B0E1N2</accession>
<evidence type="ECO:0000256" key="1">
    <source>
        <dbReference type="SAM" id="SignalP"/>
    </source>
</evidence>
<feature type="signal peptide" evidence="1">
    <location>
        <begin position="1"/>
        <end position="22"/>
    </location>
</feature>
<dbReference type="AlphaFoldDB" id="B0E1N2"/>
<name>B0E1N2_LACBS</name>
<dbReference type="GeneID" id="6085730"/>
<dbReference type="EMBL" id="DS547168">
    <property type="protein sequence ID" value="EDQ99270.1"/>
    <property type="molecule type" value="Genomic_DNA"/>
</dbReference>
<proteinExistence type="predicted"/>
<dbReference type="InParanoid" id="B0E1N2"/>
<keyword evidence="1" id="KW-0732">Signal</keyword>
<evidence type="ECO:0000313" key="3">
    <source>
        <dbReference type="Proteomes" id="UP000001194"/>
    </source>
</evidence>
<reference evidence="2 3" key="1">
    <citation type="journal article" date="2008" name="Nature">
        <title>The genome of Laccaria bicolor provides insights into mycorrhizal symbiosis.</title>
        <authorList>
            <person name="Martin F."/>
            <person name="Aerts A."/>
            <person name="Ahren D."/>
            <person name="Brun A."/>
            <person name="Danchin E.G.J."/>
            <person name="Duchaussoy F."/>
            <person name="Gibon J."/>
            <person name="Kohler A."/>
            <person name="Lindquist E."/>
            <person name="Pereda V."/>
            <person name="Salamov A."/>
            <person name="Shapiro H.J."/>
            <person name="Wuyts J."/>
            <person name="Blaudez D."/>
            <person name="Buee M."/>
            <person name="Brokstein P."/>
            <person name="Canbaeck B."/>
            <person name="Cohen D."/>
            <person name="Courty P.E."/>
            <person name="Coutinho P.M."/>
            <person name="Delaruelle C."/>
            <person name="Detter J.C."/>
            <person name="Deveau A."/>
            <person name="DiFazio S."/>
            <person name="Duplessis S."/>
            <person name="Fraissinet-Tachet L."/>
            <person name="Lucic E."/>
            <person name="Frey-Klett P."/>
            <person name="Fourrey C."/>
            <person name="Feussner I."/>
            <person name="Gay G."/>
            <person name="Grimwood J."/>
            <person name="Hoegger P.J."/>
            <person name="Jain P."/>
            <person name="Kilaru S."/>
            <person name="Labbe J."/>
            <person name="Lin Y.C."/>
            <person name="Legue V."/>
            <person name="Le Tacon F."/>
            <person name="Marmeisse R."/>
            <person name="Melayah D."/>
            <person name="Montanini B."/>
            <person name="Muratet M."/>
            <person name="Nehls U."/>
            <person name="Niculita-Hirzel H."/>
            <person name="Oudot-Le Secq M.P."/>
            <person name="Peter M."/>
            <person name="Quesneville H."/>
            <person name="Rajashekar B."/>
            <person name="Reich M."/>
            <person name="Rouhier N."/>
            <person name="Schmutz J."/>
            <person name="Yin T."/>
            <person name="Chalot M."/>
            <person name="Henrissat B."/>
            <person name="Kuees U."/>
            <person name="Lucas S."/>
            <person name="Van de Peer Y."/>
            <person name="Podila G.K."/>
            <person name="Polle A."/>
            <person name="Pukkila P.J."/>
            <person name="Richardson P.M."/>
            <person name="Rouze P."/>
            <person name="Sanders I.R."/>
            <person name="Stajich J.E."/>
            <person name="Tunlid A."/>
            <person name="Tuskan G."/>
            <person name="Grigoriev I.V."/>
        </authorList>
    </citation>
    <scope>NUCLEOTIDE SEQUENCE [LARGE SCALE GENOMIC DNA]</scope>
    <source>
        <strain evidence="3">S238N-H82 / ATCC MYA-4686</strain>
    </source>
</reference>
<dbReference type="PROSITE" id="PS51257">
    <property type="entry name" value="PROKAR_LIPOPROTEIN"/>
    <property type="match status" value="1"/>
</dbReference>
<dbReference type="OrthoDB" id="3439550at2759"/>
<evidence type="ECO:0000313" key="2">
    <source>
        <dbReference type="EMBL" id="EDQ99270.1"/>
    </source>
</evidence>
<dbReference type="Proteomes" id="UP000001194">
    <property type="component" value="Unassembled WGS sequence"/>
</dbReference>
<feature type="chain" id="PRO_5002747447" evidence="1">
    <location>
        <begin position="23"/>
        <end position="78"/>
    </location>
</feature>
<protein>
    <submittedName>
        <fullName evidence="2">Predicted protein</fullName>
    </submittedName>
</protein>
<dbReference type="RefSeq" id="XP_001890080.1">
    <property type="nucleotide sequence ID" value="XM_001890045.1"/>
</dbReference>
<dbReference type="KEGG" id="lbc:LACBIDRAFT_316802"/>
<keyword evidence="3" id="KW-1185">Reference proteome</keyword>